<feature type="transmembrane region" description="Helical" evidence="4">
    <location>
        <begin position="105"/>
        <end position="125"/>
    </location>
</feature>
<proteinExistence type="predicted"/>
<dbReference type="EMBL" id="NPEF02000005">
    <property type="protein sequence ID" value="MDV6235304.1"/>
    <property type="molecule type" value="Genomic_DNA"/>
</dbReference>
<dbReference type="GO" id="GO:0043565">
    <property type="term" value="F:sequence-specific DNA binding"/>
    <property type="evidence" value="ECO:0007669"/>
    <property type="project" value="InterPro"/>
</dbReference>
<evidence type="ECO:0000313" key="7">
    <source>
        <dbReference type="EMBL" id="PJZ93621.1"/>
    </source>
</evidence>
<dbReference type="PROSITE" id="PS01124">
    <property type="entry name" value="HTH_ARAC_FAMILY_2"/>
    <property type="match status" value="1"/>
</dbReference>
<dbReference type="OrthoDB" id="9776971at2"/>
<evidence type="ECO:0000259" key="5">
    <source>
        <dbReference type="PROSITE" id="PS01124"/>
    </source>
</evidence>
<dbReference type="EMBL" id="NPEF01000052">
    <property type="protein sequence ID" value="PJZ93621.1"/>
    <property type="molecule type" value="Genomic_DNA"/>
</dbReference>
<dbReference type="Gene3D" id="1.10.10.60">
    <property type="entry name" value="Homeodomain-like"/>
    <property type="match status" value="1"/>
</dbReference>
<dbReference type="Proteomes" id="UP000232122">
    <property type="component" value="Unassembled WGS sequence"/>
</dbReference>
<reference evidence="7" key="1">
    <citation type="submission" date="2017-07" db="EMBL/GenBank/DDBJ databases">
        <title>Leptospira spp. isolated from tropical soils.</title>
        <authorList>
            <person name="Thibeaux R."/>
            <person name="Iraola G."/>
            <person name="Ferres I."/>
            <person name="Bierque E."/>
            <person name="Girault D."/>
            <person name="Soupe-Gilbert M.-E."/>
            <person name="Picardeau M."/>
            <person name="Goarant C."/>
        </authorList>
    </citation>
    <scope>NUCLEOTIDE SEQUENCE [LARGE SCALE GENOMIC DNA]</scope>
    <source>
        <strain evidence="7">ATI7-C-A5</strain>
    </source>
</reference>
<evidence type="ECO:0000313" key="8">
    <source>
        <dbReference type="Proteomes" id="UP000232122"/>
    </source>
</evidence>
<dbReference type="InterPro" id="IPR009057">
    <property type="entry name" value="Homeodomain-like_sf"/>
</dbReference>
<reference evidence="6" key="3">
    <citation type="submission" date="2023-10" db="EMBL/GenBank/DDBJ databases">
        <authorList>
            <person name="Picardeau M."/>
            <person name="Thibeaux R."/>
        </authorList>
    </citation>
    <scope>NUCLEOTIDE SEQUENCE</scope>
    <source>
        <strain evidence="6">ATI7-C-A5</strain>
    </source>
</reference>
<dbReference type="AlphaFoldDB" id="A0A2N0BGY9"/>
<dbReference type="PANTHER" id="PTHR43280:SF29">
    <property type="entry name" value="ARAC-FAMILY TRANSCRIPTIONAL REGULATOR"/>
    <property type="match status" value="1"/>
</dbReference>
<keyword evidence="8" id="KW-1185">Reference proteome</keyword>
<feature type="domain" description="HTH araC/xylS-type" evidence="5">
    <location>
        <begin position="270"/>
        <end position="371"/>
    </location>
</feature>
<keyword evidence="4" id="KW-1133">Transmembrane helix</keyword>
<accession>A0A2N0BAN5</accession>
<evidence type="ECO:0000256" key="2">
    <source>
        <dbReference type="ARBA" id="ARBA00023125"/>
    </source>
</evidence>
<dbReference type="Pfam" id="PF12833">
    <property type="entry name" value="HTH_18"/>
    <property type="match status" value="1"/>
</dbReference>
<gene>
    <name evidence="6" type="ORF">CH379_006650</name>
    <name evidence="7" type="ORF">CH379_06830</name>
</gene>
<keyword evidence="4" id="KW-0472">Membrane</keyword>
<feature type="transmembrane region" description="Helical" evidence="4">
    <location>
        <begin position="162"/>
        <end position="185"/>
    </location>
</feature>
<feature type="transmembrane region" description="Helical" evidence="4">
    <location>
        <begin position="36"/>
        <end position="55"/>
    </location>
</feature>
<feature type="transmembrane region" description="Helical" evidence="4">
    <location>
        <begin position="75"/>
        <end position="93"/>
    </location>
</feature>
<feature type="transmembrane region" description="Helical" evidence="4">
    <location>
        <begin position="197"/>
        <end position="216"/>
    </location>
</feature>
<evidence type="ECO:0000256" key="4">
    <source>
        <dbReference type="SAM" id="Phobius"/>
    </source>
</evidence>
<organism evidence="7">
    <name type="scientific">Leptospira ellisii</name>
    <dbReference type="NCBI Taxonomy" id="2023197"/>
    <lineage>
        <taxon>Bacteria</taxon>
        <taxon>Pseudomonadati</taxon>
        <taxon>Spirochaetota</taxon>
        <taxon>Spirochaetia</taxon>
        <taxon>Leptospirales</taxon>
        <taxon>Leptospiraceae</taxon>
        <taxon>Leptospira</taxon>
    </lineage>
</organism>
<dbReference type="GO" id="GO:0003700">
    <property type="term" value="F:DNA-binding transcription factor activity"/>
    <property type="evidence" value="ECO:0007669"/>
    <property type="project" value="InterPro"/>
</dbReference>
<dbReference type="RefSeq" id="WP_100748100.1">
    <property type="nucleotide sequence ID" value="NZ_NPEF02000005.1"/>
</dbReference>
<dbReference type="SUPFAM" id="SSF46689">
    <property type="entry name" value="Homeodomain-like"/>
    <property type="match status" value="1"/>
</dbReference>
<reference evidence="6 8" key="2">
    <citation type="journal article" date="2018" name="Microb. Genom.">
        <title>Deciphering the unexplored Leptospira diversity from soils uncovers genomic evolution to virulence.</title>
        <authorList>
            <person name="Thibeaux R."/>
            <person name="Iraola G."/>
            <person name="Ferres I."/>
            <person name="Bierque E."/>
            <person name="Girault D."/>
            <person name="Soupe-Gilbert M.E."/>
            <person name="Picardeau M."/>
            <person name="Goarant C."/>
        </authorList>
    </citation>
    <scope>NUCLEOTIDE SEQUENCE [LARGE SCALE GENOMIC DNA]</scope>
    <source>
        <strain evidence="6 8">ATI7-C-A5</strain>
    </source>
</reference>
<comment type="caution">
    <text evidence="7">The sequence shown here is derived from an EMBL/GenBank/DDBJ whole genome shotgun (WGS) entry which is preliminary data.</text>
</comment>
<keyword evidence="4" id="KW-0812">Transmembrane</keyword>
<sequence length="375" mass="42895">MTFTFESIVQHLQLVGAYLGFSIAVLRLVRYKKNRVNVIYGVTFLSIGLFLALGFEASGSLPEPDVGMGSEYNLSLLYFGLVIFSCAIVRYLMRRSIGLNEVKSKEIGLCLTGTFGALFFLSLFFRNATAMNAAGNAICALITSYTLVEITTSIRTRKLPRVYFNLSLISFFMCLAVLLDLIGILRGDIRFRQISNFIPGLLLVYFHLLEIYYPMITDKKTIHSLSLTYKINRRQEAAAAETQAKSPRKKLEVSENKNLLKESDLSRIEERLKFFLEEKRYLDEELRLPDLAAYLGVSVHQASLYLNQYKNMSFTDFINQNRIEEAKRLILEETNRNLIDIGLECGFNSYSPFHRACIRFTGFSPKELRNMVLQK</sequence>
<protein>
    <submittedName>
        <fullName evidence="6">Helix-turn-helix domain-containing protein</fullName>
    </submittedName>
</protein>
<keyword evidence="1" id="KW-0805">Transcription regulation</keyword>
<keyword evidence="2" id="KW-0238">DNA-binding</keyword>
<evidence type="ECO:0000313" key="6">
    <source>
        <dbReference type="EMBL" id="MDV6235304.1"/>
    </source>
</evidence>
<dbReference type="PANTHER" id="PTHR43280">
    <property type="entry name" value="ARAC-FAMILY TRANSCRIPTIONAL REGULATOR"/>
    <property type="match status" value="1"/>
</dbReference>
<evidence type="ECO:0000256" key="1">
    <source>
        <dbReference type="ARBA" id="ARBA00023015"/>
    </source>
</evidence>
<accession>A0A2N0BGY9</accession>
<feature type="transmembrane region" description="Helical" evidence="4">
    <location>
        <begin position="131"/>
        <end position="150"/>
    </location>
</feature>
<keyword evidence="3" id="KW-0804">Transcription</keyword>
<name>A0A2N0BGY9_9LEPT</name>
<feature type="transmembrane region" description="Helical" evidence="4">
    <location>
        <begin position="12"/>
        <end position="29"/>
    </location>
</feature>
<evidence type="ECO:0000256" key="3">
    <source>
        <dbReference type="ARBA" id="ARBA00023163"/>
    </source>
</evidence>
<dbReference type="SMART" id="SM00342">
    <property type="entry name" value="HTH_ARAC"/>
    <property type="match status" value="1"/>
</dbReference>
<dbReference type="InterPro" id="IPR018060">
    <property type="entry name" value="HTH_AraC"/>
</dbReference>